<evidence type="ECO:0000256" key="1">
    <source>
        <dbReference type="SAM" id="MobiDB-lite"/>
    </source>
</evidence>
<dbReference type="Proteomes" id="UP001485043">
    <property type="component" value="Unassembled WGS sequence"/>
</dbReference>
<accession>A0AAW1SYC6</accession>
<evidence type="ECO:0000313" key="2">
    <source>
        <dbReference type="EMBL" id="KAK9861362.1"/>
    </source>
</evidence>
<keyword evidence="3" id="KW-1185">Reference proteome</keyword>
<comment type="caution">
    <text evidence="2">The sequence shown here is derived from an EMBL/GenBank/DDBJ whole genome shotgun (WGS) entry which is preliminary data.</text>
</comment>
<feature type="region of interest" description="Disordered" evidence="1">
    <location>
        <begin position="39"/>
        <end position="84"/>
    </location>
</feature>
<dbReference type="AlphaFoldDB" id="A0AAW1SYC6"/>
<protein>
    <submittedName>
        <fullName evidence="2">Uncharacterized protein</fullName>
    </submittedName>
</protein>
<proteinExistence type="predicted"/>
<name>A0AAW1SYC6_9CHLO</name>
<organism evidence="2 3">
    <name type="scientific">Apatococcus fuscideae</name>
    <dbReference type="NCBI Taxonomy" id="2026836"/>
    <lineage>
        <taxon>Eukaryota</taxon>
        <taxon>Viridiplantae</taxon>
        <taxon>Chlorophyta</taxon>
        <taxon>core chlorophytes</taxon>
        <taxon>Trebouxiophyceae</taxon>
        <taxon>Chlorellales</taxon>
        <taxon>Chlorellaceae</taxon>
        <taxon>Apatococcus</taxon>
    </lineage>
</organism>
<sequence>MEDDFLRSLGGPAQGDAAFLEKVARTQKKLGNINVDQMVGLGPPTKLGKGRLASASGISPDPQAQPKEVSAPTKMQGAPPPHSLGHEPVVATAPRKEQQAPALGIKIPDLTDLSLELPAPRSLARDFAGHNKALEQMLAQAHQMQNEVLELRVQTAIVGNEIARLDNPILRAKLQSLSLTADRILASTDK</sequence>
<reference evidence="2 3" key="1">
    <citation type="journal article" date="2024" name="Nat. Commun.">
        <title>Phylogenomics reveals the evolutionary origins of lichenization in chlorophyte algae.</title>
        <authorList>
            <person name="Puginier C."/>
            <person name="Libourel C."/>
            <person name="Otte J."/>
            <person name="Skaloud P."/>
            <person name="Haon M."/>
            <person name="Grisel S."/>
            <person name="Petersen M."/>
            <person name="Berrin J.G."/>
            <person name="Delaux P.M."/>
            <person name="Dal Grande F."/>
            <person name="Keller J."/>
        </authorList>
    </citation>
    <scope>NUCLEOTIDE SEQUENCE [LARGE SCALE GENOMIC DNA]</scope>
    <source>
        <strain evidence="2 3">SAG 2523</strain>
    </source>
</reference>
<gene>
    <name evidence="2" type="ORF">WJX84_011503</name>
</gene>
<evidence type="ECO:0000313" key="3">
    <source>
        <dbReference type="Proteomes" id="UP001485043"/>
    </source>
</evidence>
<dbReference type="EMBL" id="JALJOV010000772">
    <property type="protein sequence ID" value="KAK9861362.1"/>
    <property type="molecule type" value="Genomic_DNA"/>
</dbReference>